<feature type="binding site" evidence="19">
    <location>
        <position position="471"/>
    </location>
    <ligand>
        <name>hydrogencarbonate</name>
        <dbReference type="ChEBI" id="CHEBI:17544"/>
        <label>1</label>
    </ligand>
</feature>
<feature type="disulfide bond" evidence="21">
    <location>
        <begin position="511"/>
        <end position="528"/>
    </location>
</feature>
<keyword evidence="12 18" id="KW-0406">Ion transport</keyword>
<evidence type="ECO:0000256" key="8">
    <source>
        <dbReference type="ARBA" id="ARBA00022729"/>
    </source>
</evidence>
<name>A0A8T3D9S4_9TELE</name>
<feature type="binding site" evidence="19">
    <location>
        <position position="139"/>
    </location>
    <ligand>
        <name>hydrogencarbonate</name>
        <dbReference type="ChEBI" id="CHEBI:17544"/>
        <label>1</label>
    </ligand>
</feature>
<feature type="disulfide bond" evidence="21">
    <location>
        <begin position="362"/>
        <end position="399"/>
    </location>
</feature>
<evidence type="ECO:0000256" key="20">
    <source>
        <dbReference type="PIRSR" id="PIRSR002549-3"/>
    </source>
</evidence>
<dbReference type="SUPFAM" id="SSF53850">
    <property type="entry name" value="Periplasmic binding protein-like II"/>
    <property type="match status" value="2"/>
</dbReference>
<dbReference type="FunFam" id="3.40.190.10:FF:000108">
    <property type="entry name" value="melanotransferrin"/>
    <property type="match status" value="2"/>
</dbReference>
<gene>
    <name evidence="24" type="ORF">AGOR_G00145230</name>
</gene>
<feature type="binding site" evidence="20">
    <location>
        <position position="414"/>
    </location>
    <ligand>
        <name>Fe(3+)</name>
        <dbReference type="ChEBI" id="CHEBI:29034"/>
        <label>2</label>
    </ligand>
</feature>
<dbReference type="InterPro" id="IPR018195">
    <property type="entry name" value="Transferrin_Fe_BS"/>
</dbReference>
<dbReference type="PROSITE" id="PS00205">
    <property type="entry name" value="TRANSFERRIN_LIKE_1"/>
    <property type="match status" value="1"/>
</dbReference>
<keyword evidence="13" id="KW-0472">Membrane</keyword>
<feature type="disulfide bond" evidence="21">
    <location>
        <begin position="185"/>
        <end position="198"/>
    </location>
</feature>
<dbReference type="PANTHER" id="PTHR11485:SF21">
    <property type="entry name" value="MELANOTRANSFERRIN"/>
    <property type="match status" value="1"/>
</dbReference>
<dbReference type="Gene3D" id="3.40.190.10">
    <property type="entry name" value="Periplasmic binding protein-like II"/>
    <property type="match status" value="4"/>
</dbReference>
<keyword evidence="5 18" id="KW-0410">Iron transport</keyword>
<evidence type="ECO:0000256" key="1">
    <source>
        <dbReference type="ARBA" id="ARBA00004609"/>
    </source>
</evidence>
<dbReference type="GO" id="GO:0005886">
    <property type="term" value="C:plasma membrane"/>
    <property type="evidence" value="ECO:0007669"/>
    <property type="project" value="UniProtKB-SubCell"/>
</dbReference>
<dbReference type="GO" id="GO:0098552">
    <property type="term" value="C:side of membrane"/>
    <property type="evidence" value="ECO:0007669"/>
    <property type="project" value="UniProtKB-KW"/>
</dbReference>
<dbReference type="PROSITE" id="PS00206">
    <property type="entry name" value="TRANSFERRIN_LIKE_2"/>
    <property type="match status" value="1"/>
</dbReference>
<keyword evidence="9" id="KW-0677">Repeat</keyword>
<feature type="chain" id="PRO_5035756700" description="Serotransferrin" evidence="22">
    <location>
        <begin position="20"/>
        <end position="723"/>
    </location>
</feature>
<feature type="disulfide bond" evidence="21">
    <location>
        <begin position="256"/>
        <end position="270"/>
    </location>
</feature>
<feature type="domain" description="Transferrin-like" evidence="23">
    <location>
        <begin position="359"/>
        <end position="697"/>
    </location>
</feature>
<evidence type="ECO:0000256" key="5">
    <source>
        <dbReference type="ARBA" id="ARBA00022496"/>
    </source>
</evidence>
<dbReference type="OrthoDB" id="9981115at2759"/>
<evidence type="ECO:0000256" key="16">
    <source>
        <dbReference type="ARBA" id="ARBA00023288"/>
    </source>
</evidence>
<evidence type="ECO:0000256" key="6">
    <source>
        <dbReference type="ARBA" id="ARBA00022622"/>
    </source>
</evidence>
<feature type="disulfide bond" evidence="21">
    <location>
        <begin position="497"/>
        <end position="697"/>
    </location>
</feature>
<dbReference type="SMART" id="SM00094">
    <property type="entry name" value="TR_FER"/>
    <property type="match status" value="2"/>
</dbReference>
<evidence type="ECO:0000256" key="15">
    <source>
        <dbReference type="ARBA" id="ARBA00023180"/>
    </source>
</evidence>
<dbReference type="AlphaFoldDB" id="A0A8T3D9S4"/>
<feature type="domain" description="Transferrin-like" evidence="23">
    <location>
        <begin position="23"/>
        <end position="351"/>
    </location>
</feature>
<evidence type="ECO:0000313" key="25">
    <source>
        <dbReference type="Proteomes" id="UP000829720"/>
    </source>
</evidence>
<evidence type="ECO:0000256" key="13">
    <source>
        <dbReference type="ARBA" id="ARBA00023136"/>
    </source>
</evidence>
<organism evidence="24 25">
    <name type="scientific">Albula goreensis</name>
    <dbReference type="NCBI Taxonomy" id="1534307"/>
    <lineage>
        <taxon>Eukaryota</taxon>
        <taxon>Metazoa</taxon>
        <taxon>Chordata</taxon>
        <taxon>Craniata</taxon>
        <taxon>Vertebrata</taxon>
        <taxon>Euteleostomi</taxon>
        <taxon>Actinopterygii</taxon>
        <taxon>Neopterygii</taxon>
        <taxon>Teleostei</taxon>
        <taxon>Albuliformes</taxon>
        <taxon>Albulidae</taxon>
        <taxon>Albula</taxon>
    </lineage>
</organism>
<evidence type="ECO:0000256" key="2">
    <source>
        <dbReference type="ARBA" id="ARBA00011245"/>
    </source>
</evidence>
<feature type="signal peptide" evidence="22">
    <location>
        <begin position="1"/>
        <end position="19"/>
    </location>
</feature>
<keyword evidence="18" id="KW-0964">Secreted</keyword>
<feature type="disulfide bond" evidence="21">
    <location>
        <begin position="26"/>
        <end position="63"/>
    </location>
</feature>
<evidence type="ECO:0000256" key="3">
    <source>
        <dbReference type="ARBA" id="ARBA00022448"/>
    </source>
</evidence>
<reference evidence="24" key="1">
    <citation type="submission" date="2021-01" db="EMBL/GenBank/DDBJ databases">
        <authorList>
            <person name="Zahm M."/>
            <person name="Roques C."/>
            <person name="Cabau C."/>
            <person name="Klopp C."/>
            <person name="Donnadieu C."/>
            <person name="Jouanno E."/>
            <person name="Lampietro C."/>
            <person name="Louis A."/>
            <person name="Herpin A."/>
            <person name="Echchiki A."/>
            <person name="Berthelot C."/>
            <person name="Parey E."/>
            <person name="Roest-Crollius H."/>
            <person name="Braasch I."/>
            <person name="Postlethwait J."/>
            <person name="Bobe J."/>
            <person name="Montfort J."/>
            <person name="Bouchez O."/>
            <person name="Begum T."/>
            <person name="Mejri S."/>
            <person name="Adams A."/>
            <person name="Chen W.-J."/>
            <person name="Guiguen Y."/>
        </authorList>
    </citation>
    <scope>NUCLEOTIDE SEQUENCE</scope>
    <source>
        <tissue evidence="24">Blood</tissue>
    </source>
</reference>
<dbReference type="GO" id="GO:0006826">
    <property type="term" value="P:iron ion transport"/>
    <property type="evidence" value="ECO:0007669"/>
    <property type="project" value="UniProtKB-KW"/>
</dbReference>
<dbReference type="GO" id="GO:0005769">
    <property type="term" value="C:early endosome"/>
    <property type="evidence" value="ECO:0007669"/>
    <property type="project" value="TreeGrafter"/>
</dbReference>
<evidence type="ECO:0000256" key="10">
    <source>
        <dbReference type="ARBA" id="ARBA00022833"/>
    </source>
</evidence>
<keyword evidence="16" id="KW-0449">Lipoprotein</keyword>
<feature type="disulfide bond" evidence="21">
    <location>
        <begin position="36"/>
        <end position="54"/>
    </location>
</feature>
<sequence>MTAFTLLCYTLLMLQAVSGVDRIRWCTISPKEMNKCQAMERSFSTAGITPRIECVTDVSQAKCAQKLMDNQADAFSMSAEDIYNVGKEATFNIAAGETNTDDTGTKYYAVAVVKKSNSAININNLKGKKSCHTGKGRTAGWKMPIGYLTDSGRMSVMGCDITQGVADFFSASCVPGANNDSPSLCKLCIGDQAGNHKCDASPNERYYSYEGAFRCLAEGAGEVAFVKHTTVIDNTDGKNKEPWAQQLLSSDYQLLCRDGTKVSVKDYQTCHLVRVPNRGIVVRNGISGSVVYNMLRDGLEKSSFEMFSSTQYGGQNLIFSDDSKKFLPAGSEDYKSWMGMRYYNALRALDCSSGIPAYLRWCVVSDSEQLKCADMAEAFNQKALTPMIQCIYGLTVDDCMQKIKSNEADAITLDGGYIYTAGKDYGLVPAAGESYTGDTDGSVYYAVAVLKRNNMDIHGFDELKGATSCHTGYGRTAGWNVPMGVLIDQGLIKPQKCQVPQAAGEFFQGSCVPGANKPGFPSNLCSQCKGDGNGKNKCVKDQDLYDGYNGAFRCMVEGSGQVAFVKHSTVFQNTDGNSIEPWAINLESRNFQLLCPHGARAEVTQYAHCNLARVPSHAVMVRPDTNIHAIFGLLDKAQFHYGSDTGTGFHMFDSSKYGGADLIFKDSTVKMIGVADKKTYEEWLGQSYMESLKVIDCPSSGTVPSVSLAVLTLLAFLITALCV</sequence>
<feature type="disulfide bond" evidence="21">
    <location>
        <begin position="173"/>
        <end position="188"/>
    </location>
</feature>
<dbReference type="GO" id="GO:0046872">
    <property type="term" value="F:metal ion binding"/>
    <property type="evidence" value="ECO:0007669"/>
    <property type="project" value="UniProtKB-KW"/>
</dbReference>
<keyword evidence="6" id="KW-0336">GPI-anchor</keyword>
<evidence type="ECO:0000256" key="14">
    <source>
        <dbReference type="ARBA" id="ARBA00023157"/>
    </source>
</evidence>
<comment type="function">
    <text evidence="18">Transferrins are iron binding transport proteins which bind Fe(3+) ion in association with the binding of an anion, usually bicarbonate.</text>
</comment>
<feature type="binding site" evidence="19">
    <location>
        <position position="475"/>
    </location>
    <ligand>
        <name>hydrogencarbonate</name>
        <dbReference type="ChEBI" id="CHEBI:17544"/>
        <label>1</label>
    </ligand>
</feature>
<feature type="binding site" evidence="20">
    <location>
        <position position="617"/>
    </location>
    <ligand>
        <name>Fe(3+)</name>
        <dbReference type="ChEBI" id="CHEBI:29034"/>
        <label>1</label>
    </ligand>
</feature>
<feature type="binding site" evidence="19">
    <location>
        <position position="478"/>
    </location>
    <ligand>
        <name>hydrogencarbonate</name>
        <dbReference type="ChEBI" id="CHEBI:17544"/>
        <label>1</label>
    </ligand>
</feature>
<keyword evidence="11 18" id="KW-0408">Iron</keyword>
<comment type="caution">
    <text evidence="24">The sequence shown here is derived from an EMBL/GenBank/DDBJ whole genome shotgun (WGS) entry which is preliminary data.</text>
</comment>
<feature type="disulfide bond" evidence="21">
    <location>
        <begin position="469"/>
        <end position="554"/>
    </location>
</feature>
<dbReference type="GO" id="GO:0005615">
    <property type="term" value="C:extracellular space"/>
    <property type="evidence" value="ECO:0007669"/>
    <property type="project" value="InterPro"/>
</dbReference>
<evidence type="ECO:0000256" key="4">
    <source>
        <dbReference type="ARBA" id="ARBA00022475"/>
    </source>
</evidence>
<dbReference type="InterPro" id="IPR016357">
    <property type="entry name" value="Transferrin"/>
</dbReference>
<evidence type="ECO:0000256" key="19">
    <source>
        <dbReference type="PIRSR" id="PIRSR002549-2"/>
    </source>
</evidence>
<evidence type="ECO:0000256" key="12">
    <source>
        <dbReference type="ARBA" id="ARBA00023065"/>
    </source>
</evidence>
<feature type="disulfide bond" evidence="21">
    <location>
        <begin position="131"/>
        <end position="215"/>
    </location>
</feature>
<comment type="similarity">
    <text evidence="18">Belongs to the transferrin family.</text>
</comment>
<keyword evidence="8 22" id="KW-0732">Signal</keyword>
<feature type="binding site" evidence="20">
    <location>
        <position position="444"/>
    </location>
    <ligand>
        <name>Fe(3+)</name>
        <dbReference type="ChEBI" id="CHEBI:29034"/>
        <label>1</label>
    </ligand>
</feature>
<comment type="function">
    <text evidence="17">Involved in iron cellular uptake. Seems to be internalized and then recycled back to the cell membrane. Binds a single atom of iron per subunit. Could also bind zinc.</text>
</comment>
<evidence type="ECO:0000256" key="21">
    <source>
        <dbReference type="PIRSR" id="PIRSR002549-4"/>
    </source>
</evidence>
<keyword evidence="7 18" id="KW-0479">Metal-binding</keyword>
<keyword evidence="3 18" id="KW-0813">Transport</keyword>
<feature type="binding site" evidence="19">
    <location>
        <position position="133"/>
    </location>
    <ligand>
        <name>hydrogencarbonate</name>
        <dbReference type="ChEBI" id="CHEBI:17544"/>
        <label>1</label>
    </ligand>
</feature>
<dbReference type="PIRSF" id="PIRSF002549">
    <property type="entry name" value="Transferrin"/>
    <property type="match status" value="1"/>
</dbReference>
<accession>A0A8T3D9S4</accession>
<comment type="subunit">
    <text evidence="2 18">Monomer.</text>
</comment>
<dbReference type="PRINTS" id="PR00422">
    <property type="entry name" value="TRANSFERRIN"/>
</dbReference>
<feature type="binding site" evidence="19">
    <location>
        <position position="137"/>
    </location>
    <ligand>
        <name>hydrogencarbonate</name>
        <dbReference type="ChEBI" id="CHEBI:17544"/>
        <label>1</label>
    </ligand>
</feature>
<evidence type="ECO:0000256" key="22">
    <source>
        <dbReference type="SAM" id="SignalP"/>
    </source>
</evidence>
<keyword evidence="14 21" id="KW-1015">Disulfide bond</keyword>
<dbReference type="CDD" id="cd13529">
    <property type="entry name" value="PBP2_transferrin"/>
    <property type="match status" value="2"/>
</dbReference>
<feature type="disulfide bond" evidence="21">
    <location>
        <begin position="595"/>
        <end position="609"/>
    </location>
</feature>
<evidence type="ECO:0000313" key="24">
    <source>
        <dbReference type="EMBL" id="KAI1891578.1"/>
    </source>
</evidence>
<proteinExistence type="inferred from homology"/>
<evidence type="ECO:0000256" key="18">
    <source>
        <dbReference type="PIRNR" id="PIRNR002549"/>
    </source>
</evidence>
<evidence type="ECO:0000256" key="17">
    <source>
        <dbReference type="ARBA" id="ARBA00054140"/>
    </source>
</evidence>
<evidence type="ECO:0000259" key="23">
    <source>
        <dbReference type="PROSITE" id="PS51408"/>
    </source>
</evidence>
<dbReference type="InterPro" id="IPR001156">
    <property type="entry name" value="Transferrin-like_dom"/>
</dbReference>
<feature type="disulfide bond" evidence="21">
    <location>
        <begin position="372"/>
        <end position="390"/>
    </location>
</feature>
<dbReference type="PANTHER" id="PTHR11485">
    <property type="entry name" value="TRANSFERRIN"/>
    <property type="match status" value="1"/>
</dbReference>
<feature type="disulfide bond" evidence="21">
    <location>
        <begin position="525"/>
        <end position="538"/>
    </location>
</feature>
<keyword evidence="4" id="KW-1003">Cell membrane</keyword>
<evidence type="ECO:0000256" key="7">
    <source>
        <dbReference type="ARBA" id="ARBA00022723"/>
    </source>
</evidence>
<evidence type="ECO:0000256" key="9">
    <source>
        <dbReference type="ARBA" id="ARBA00022737"/>
    </source>
</evidence>
<feature type="binding site" evidence="19">
    <location>
        <position position="477"/>
    </location>
    <ligand>
        <name>hydrogencarbonate</name>
        <dbReference type="ChEBI" id="CHEBI:17544"/>
        <label>1</label>
    </ligand>
</feature>
<dbReference type="EMBL" id="JAERUA010000013">
    <property type="protein sequence ID" value="KAI1891578.1"/>
    <property type="molecule type" value="Genomic_DNA"/>
</dbReference>
<protein>
    <recommendedName>
        <fullName evidence="18">Serotransferrin</fullName>
    </recommendedName>
</protein>
<feature type="binding site" evidence="19">
    <location>
        <position position="140"/>
    </location>
    <ligand>
        <name>hydrogencarbonate</name>
        <dbReference type="ChEBI" id="CHEBI:17544"/>
        <label>1</label>
    </ligand>
</feature>
<keyword evidence="15" id="KW-0325">Glycoprotein</keyword>
<dbReference type="GO" id="GO:0055037">
    <property type="term" value="C:recycling endosome"/>
    <property type="evidence" value="ECO:0007669"/>
    <property type="project" value="TreeGrafter"/>
</dbReference>
<keyword evidence="10" id="KW-0862">Zinc</keyword>
<feature type="binding site" evidence="20">
    <location>
        <position position="548"/>
    </location>
    <ligand>
        <name>Fe(3+)</name>
        <dbReference type="ChEBI" id="CHEBI:29034"/>
        <label>2</label>
    </ligand>
</feature>
<dbReference type="Proteomes" id="UP000829720">
    <property type="component" value="Unassembled WGS sequence"/>
</dbReference>
<dbReference type="Pfam" id="PF00405">
    <property type="entry name" value="Transferrin"/>
    <property type="match status" value="2"/>
</dbReference>
<keyword evidence="25" id="KW-1185">Reference proteome</keyword>
<evidence type="ECO:0000256" key="11">
    <source>
        <dbReference type="ARBA" id="ARBA00023004"/>
    </source>
</evidence>
<feature type="binding site" evidence="20">
    <location>
        <position position="209"/>
    </location>
    <ligand>
        <name>Fe(3+)</name>
        <dbReference type="ChEBI" id="CHEBI:29034"/>
        <label>1</label>
    </ligand>
</feature>
<dbReference type="PROSITE" id="PS51408">
    <property type="entry name" value="TRANSFERRIN_LIKE_4"/>
    <property type="match status" value="2"/>
</dbReference>
<feature type="binding site" evidence="20">
    <location>
        <position position="107"/>
    </location>
    <ligand>
        <name>Fe(3+)</name>
        <dbReference type="ChEBI" id="CHEBI:29034"/>
        <label>1</label>
    </ligand>
</feature>
<comment type="subcellular location">
    <subcellularLocation>
        <location evidence="1">Cell membrane</location>
        <topology evidence="1">Lipid-anchor</topology>
        <topology evidence="1">GPI-anchor</topology>
    </subcellularLocation>
    <subcellularLocation>
        <location evidence="18">Secreted</location>
    </subcellularLocation>
</comment>